<dbReference type="EMBL" id="JACVHL010000002">
    <property type="protein sequence ID" value="MCC3803732.1"/>
    <property type="molecule type" value="Genomic_DNA"/>
</dbReference>
<organism evidence="1 2">
    <name type="scientific">Vibrio parahaemolyticus</name>
    <dbReference type="NCBI Taxonomy" id="670"/>
    <lineage>
        <taxon>Bacteria</taxon>
        <taxon>Pseudomonadati</taxon>
        <taxon>Pseudomonadota</taxon>
        <taxon>Gammaproteobacteria</taxon>
        <taxon>Vibrionales</taxon>
        <taxon>Vibrionaceae</taxon>
        <taxon>Vibrio</taxon>
    </lineage>
</organism>
<comment type="caution">
    <text evidence="1">The sequence shown here is derived from an EMBL/GenBank/DDBJ whole genome shotgun (WGS) entry which is preliminary data.</text>
</comment>
<reference evidence="1" key="1">
    <citation type="submission" date="2020-09" db="EMBL/GenBank/DDBJ databases">
        <title>Genome sequence of Vibrio parahaemolyticus isolates.</title>
        <authorList>
            <person name="Hammerl J.A."/>
            <person name="Strauch E."/>
        </authorList>
    </citation>
    <scope>NUCLEOTIDE SEQUENCE</scope>
    <source>
        <strain evidence="1">17-VB00146</strain>
    </source>
</reference>
<dbReference type="Proteomes" id="UP000726777">
    <property type="component" value="Unassembled WGS sequence"/>
</dbReference>
<sequence>MNALIASAALLTILTIILFKFIFRDVNWIKLSMSLSRIQKKNRSKMDHIDFLTKGNHFGEMKCTFDNMSVKPRNVKFRKTSKLQTSRIYESHNF</sequence>
<gene>
    <name evidence="1" type="ORF">IB292_01660</name>
</gene>
<accession>A0A9Q3U9I2</accession>
<dbReference type="RefSeq" id="WP_228085384.1">
    <property type="nucleotide sequence ID" value="NZ_JACVHL010000002.1"/>
</dbReference>
<dbReference type="AlphaFoldDB" id="A0A9Q3U9I2"/>
<proteinExistence type="predicted"/>
<protein>
    <submittedName>
        <fullName evidence="1">Uncharacterized protein</fullName>
    </submittedName>
</protein>
<evidence type="ECO:0000313" key="2">
    <source>
        <dbReference type="Proteomes" id="UP000726777"/>
    </source>
</evidence>
<evidence type="ECO:0000313" key="1">
    <source>
        <dbReference type="EMBL" id="MCC3803732.1"/>
    </source>
</evidence>
<name>A0A9Q3U9I2_VIBPH</name>